<name>A0A7K0E314_9NOCA</name>
<comment type="caution">
    <text evidence="2">The sequence shown here is derived from an EMBL/GenBank/DDBJ whole genome shotgun (WGS) entry which is preliminary data.</text>
</comment>
<evidence type="ECO:0000313" key="2">
    <source>
        <dbReference type="EMBL" id="MQY31792.1"/>
    </source>
</evidence>
<gene>
    <name evidence="2" type="ORF">NRB56_74030</name>
</gene>
<dbReference type="SUPFAM" id="SSF54427">
    <property type="entry name" value="NTF2-like"/>
    <property type="match status" value="1"/>
</dbReference>
<sequence length="142" mass="16104">MLSQQEISDRLEIQELMARYAHAVDSRQWDLLDDIFTTDAYIDYSATGGAAGDPAATKKFLADVLPNFLAYQHLIGNALITVDGDTATARSMCHNPMVLSDGQGGQRVLLNGLWYVDEYVRLDGRWRLRRRHQEKSYQLMVP</sequence>
<dbReference type="Gene3D" id="3.10.450.50">
    <property type="match status" value="1"/>
</dbReference>
<reference evidence="2 3" key="1">
    <citation type="submission" date="2019-10" db="EMBL/GenBank/DDBJ databases">
        <title>Nocardia macrotermitis sp. nov. and Nocardia aurantia sp. nov., isolated from the gut of fungus growing-termite Macrotermes natalensis.</title>
        <authorList>
            <person name="Benndorf R."/>
            <person name="Schwitalla J."/>
            <person name="Martin K."/>
            <person name="De Beer W."/>
            <person name="Kaster A.-K."/>
            <person name="Vollmers J."/>
            <person name="Poulsen M."/>
            <person name="Beemelmanns C."/>
        </authorList>
    </citation>
    <scope>NUCLEOTIDE SEQUENCE [LARGE SCALE GENOMIC DNA]</scope>
    <source>
        <strain evidence="2 3">RB56</strain>
    </source>
</reference>
<dbReference type="AlphaFoldDB" id="A0A7K0E314"/>
<dbReference type="Pfam" id="PF13577">
    <property type="entry name" value="SnoaL_4"/>
    <property type="match status" value="1"/>
</dbReference>
<dbReference type="Proteomes" id="UP000431401">
    <property type="component" value="Unassembled WGS sequence"/>
</dbReference>
<proteinExistence type="predicted"/>
<dbReference type="EMBL" id="WEGI01000023">
    <property type="protein sequence ID" value="MQY31792.1"/>
    <property type="molecule type" value="Genomic_DNA"/>
</dbReference>
<keyword evidence="3" id="KW-1185">Reference proteome</keyword>
<organism evidence="2 3">
    <name type="scientific">Nocardia aurantia</name>
    <dbReference type="NCBI Taxonomy" id="2585199"/>
    <lineage>
        <taxon>Bacteria</taxon>
        <taxon>Bacillati</taxon>
        <taxon>Actinomycetota</taxon>
        <taxon>Actinomycetes</taxon>
        <taxon>Mycobacteriales</taxon>
        <taxon>Nocardiaceae</taxon>
        <taxon>Nocardia</taxon>
    </lineage>
</organism>
<dbReference type="RefSeq" id="WP_153348998.1">
    <property type="nucleotide sequence ID" value="NZ_WEGI01000023.1"/>
</dbReference>
<dbReference type="InterPro" id="IPR032710">
    <property type="entry name" value="NTF2-like_dom_sf"/>
</dbReference>
<dbReference type="OrthoDB" id="981191at2"/>
<evidence type="ECO:0000313" key="3">
    <source>
        <dbReference type="Proteomes" id="UP000431401"/>
    </source>
</evidence>
<dbReference type="CDD" id="cd00531">
    <property type="entry name" value="NTF2_like"/>
    <property type="match status" value="1"/>
</dbReference>
<accession>A0A7K0E314</accession>
<dbReference type="InterPro" id="IPR037401">
    <property type="entry name" value="SnoaL-like"/>
</dbReference>
<feature type="domain" description="SnoaL-like" evidence="1">
    <location>
        <begin position="5"/>
        <end position="132"/>
    </location>
</feature>
<protein>
    <recommendedName>
        <fullName evidence="1">SnoaL-like domain-containing protein</fullName>
    </recommendedName>
</protein>
<evidence type="ECO:0000259" key="1">
    <source>
        <dbReference type="Pfam" id="PF13577"/>
    </source>
</evidence>